<organism evidence="6 7">
    <name type="scientific">Mycolicibacterium goodii</name>
    <name type="common">Mycobacterium goodii</name>
    <dbReference type="NCBI Taxonomy" id="134601"/>
    <lineage>
        <taxon>Bacteria</taxon>
        <taxon>Bacillati</taxon>
        <taxon>Actinomycetota</taxon>
        <taxon>Actinomycetes</taxon>
        <taxon>Mycobacteriales</taxon>
        <taxon>Mycobacteriaceae</taxon>
        <taxon>Mycolicibacterium</taxon>
    </lineage>
</organism>
<dbReference type="PANTHER" id="PTHR30055">
    <property type="entry name" value="HTH-TYPE TRANSCRIPTIONAL REGULATOR RUTR"/>
    <property type="match status" value="1"/>
</dbReference>
<evidence type="ECO:0000256" key="1">
    <source>
        <dbReference type="ARBA" id="ARBA00023015"/>
    </source>
</evidence>
<evidence type="ECO:0000313" key="6">
    <source>
        <dbReference type="EMBL" id="AKS31003.1"/>
    </source>
</evidence>
<dbReference type="KEGG" id="mgo:AFA91_02945"/>
<evidence type="ECO:0000313" key="7">
    <source>
        <dbReference type="Proteomes" id="UP000062255"/>
    </source>
</evidence>
<evidence type="ECO:0000256" key="3">
    <source>
        <dbReference type="ARBA" id="ARBA00023163"/>
    </source>
</evidence>
<dbReference type="PRINTS" id="PR00455">
    <property type="entry name" value="HTHTETR"/>
</dbReference>
<proteinExistence type="predicted"/>
<reference evidence="6 7" key="1">
    <citation type="submission" date="2015-07" db="EMBL/GenBank/DDBJ databases">
        <title>Complete genome sequence of Mycobacterium goodii X7B, a facultative thermophilic biodesulfurizing bacterium.</title>
        <authorList>
            <person name="Yu B."/>
            <person name="Li F."/>
            <person name="Xu P."/>
        </authorList>
    </citation>
    <scope>NUCLEOTIDE SEQUENCE [LARGE SCALE GENOMIC DNA]</scope>
    <source>
        <strain evidence="6 7">X7B</strain>
    </source>
</reference>
<dbReference type="GO" id="GO:0003700">
    <property type="term" value="F:DNA-binding transcription factor activity"/>
    <property type="evidence" value="ECO:0007669"/>
    <property type="project" value="TreeGrafter"/>
</dbReference>
<dbReference type="STRING" id="134601.AFA91_02945"/>
<dbReference type="SUPFAM" id="SSF46689">
    <property type="entry name" value="Homeodomain-like"/>
    <property type="match status" value="1"/>
</dbReference>
<gene>
    <name evidence="6" type="ORF">AFA91_02945</name>
</gene>
<dbReference type="AlphaFoldDB" id="A0A0K0X144"/>
<dbReference type="EMBL" id="CP012150">
    <property type="protein sequence ID" value="AKS31003.1"/>
    <property type="molecule type" value="Genomic_DNA"/>
</dbReference>
<dbReference type="RefSeq" id="WP_049743414.1">
    <property type="nucleotide sequence ID" value="NZ_CP012150.1"/>
</dbReference>
<dbReference type="InterPro" id="IPR050109">
    <property type="entry name" value="HTH-type_TetR-like_transc_reg"/>
</dbReference>
<accession>A0A0K0X144</accession>
<dbReference type="PATRIC" id="fig|134601.6.peg.615"/>
<dbReference type="InterPro" id="IPR001647">
    <property type="entry name" value="HTH_TetR"/>
</dbReference>
<dbReference type="OrthoDB" id="3784817at2"/>
<sequence length="238" mass="25831">MTADTSSSTSDRLLEAAAELLREGGLEAVSTRAVAAAAGTQPPILYRRFGDKSGLLEAVTLYVLEDYIAKKRKVLRQSDDAVADLRRMWDLFVDFGLSQPECFALIYGHARRGEAISAAAETTVTLLQSAIARIADEGKLCMSVERATDLFQSCGVGFVITQIAVSAAKRDPELSDIARENALAGIMGRSTSGKVRTTLAGRATALRQSLDNSDLPLTHAERSLMVEWLNRIADKQRR</sequence>
<protein>
    <recommendedName>
        <fullName evidence="5">HTH tetR-type domain-containing protein</fullName>
    </recommendedName>
</protein>
<feature type="DNA-binding region" description="H-T-H motif" evidence="4">
    <location>
        <begin position="30"/>
        <end position="49"/>
    </location>
</feature>
<dbReference type="SUPFAM" id="SSF48498">
    <property type="entry name" value="Tetracyclin repressor-like, C-terminal domain"/>
    <property type="match status" value="1"/>
</dbReference>
<evidence type="ECO:0000256" key="4">
    <source>
        <dbReference type="PROSITE-ProRule" id="PRU00335"/>
    </source>
</evidence>
<keyword evidence="1" id="KW-0805">Transcription regulation</keyword>
<dbReference type="GO" id="GO:0000976">
    <property type="term" value="F:transcription cis-regulatory region binding"/>
    <property type="evidence" value="ECO:0007669"/>
    <property type="project" value="TreeGrafter"/>
</dbReference>
<feature type="domain" description="HTH tetR-type" evidence="5">
    <location>
        <begin position="7"/>
        <end position="67"/>
    </location>
</feature>
<evidence type="ECO:0000259" key="5">
    <source>
        <dbReference type="PROSITE" id="PS50977"/>
    </source>
</evidence>
<dbReference type="PROSITE" id="PS50977">
    <property type="entry name" value="HTH_TETR_2"/>
    <property type="match status" value="1"/>
</dbReference>
<name>A0A0K0X144_MYCGD</name>
<dbReference type="InterPro" id="IPR009057">
    <property type="entry name" value="Homeodomain-like_sf"/>
</dbReference>
<dbReference type="InterPro" id="IPR036271">
    <property type="entry name" value="Tet_transcr_reg_TetR-rel_C_sf"/>
</dbReference>
<dbReference type="Gene3D" id="1.10.357.10">
    <property type="entry name" value="Tetracycline Repressor, domain 2"/>
    <property type="match status" value="1"/>
</dbReference>
<evidence type="ECO:0000256" key="2">
    <source>
        <dbReference type="ARBA" id="ARBA00023125"/>
    </source>
</evidence>
<dbReference type="Proteomes" id="UP000062255">
    <property type="component" value="Chromosome"/>
</dbReference>
<keyword evidence="3" id="KW-0804">Transcription</keyword>
<dbReference type="Pfam" id="PF00440">
    <property type="entry name" value="TetR_N"/>
    <property type="match status" value="1"/>
</dbReference>
<keyword evidence="2 4" id="KW-0238">DNA-binding</keyword>
<dbReference type="PANTHER" id="PTHR30055:SF234">
    <property type="entry name" value="HTH-TYPE TRANSCRIPTIONAL REGULATOR BETI"/>
    <property type="match status" value="1"/>
</dbReference>